<dbReference type="OrthoDB" id="6242043at2759"/>
<gene>
    <name evidence="1" type="ORF">DILT_LOCUS4990</name>
</gene>
<dbReference type="EMBL" id="UYRU01046506">
    <property type="protein sequence ID" value="VDN09159.1"/>
    <property type="molecule type" value="Genomic_DNA"/>
</dbReference>
<dbReference type="AlphaFoldDB" id="A0A3P7NIB1"/>
<keyword evidence="2" id="KW-1185">Reference proteome</keyword>
<evidence type="ECO:0000313" key="2">
    <source>
        <dbReference type="Proteomes" id="UP000281553"/>
    </source>
</evidence>
<organism evidence="1 2">
    <name type="scientific">Dibothriocephalus latus</name>
    <name type="common">Fish tapeworm</name>
    <name type="synonym">Diphyllobothrium latum</name>
    <dbReference type="NCBI Taxonomy" id="60516"/>
    <lineage>
        <taxon>Eukaryota</taxon>
        <taxon>Metazoa</taxon>
        <taxon>Spiralia</taxon>
        <taxon>Lophotrochozoa</taxon>
        <taxon>Platyhelminthes</taxon>
        <taxon>Cestoda</taxon>
        <taxon>Eucestoda</taxon>
        <taxon>Diphyllobothriidea</taxon>
        <taxon>Diphyllobothriidae</taxon>
        <taxon>Dibothriocephalus</taxon>
    </lineage>
</organism>
<sequence length="352" mass="38131">MLARCARRAFFIFSPKVAKLSTVPIDPSKKLVIKAHSPIMISCLPSHKADEHCAFLSDDSGFVVDNLSVFSQSSAASPVNLAKIQLPAQRGLLSNCQFLFLDIDIFQNSCASSSFSDYEGSEANIKSLGPLTLRKLKVLKFPSFIMLSIYANNLIGGVCELSFGGPKCHVSSAYCENMTLKALPPVGTPESLEQNPLTIHFGTLHGNVEIEVEEAANTDIGDFEGSLRIRQRFGNVAVHLAGNCPLLEIDVAEGDVLLSLPIDADGLPQIGGCFDLSAPEIELDKDSLPADSFDNWDITELPGLQGFYGTFGKPDPDVQPVWMVRTLRGRIRIAGSSWADAMLKNINSLNKS</sequence>
<protein>
    <submittedName>
        <fullName evidence="1">Uncharacterized protein</fullName>
    </submittedName>
</protein>
<name>A0A3P7NIB1_DIBLA</name>
<evidence type="ECO:0000313" key="1">
    <source>
        <dbReference type="EMBL" id="VDN09159.1"/>
    </source>
</evidence>
<dbReference type="Proteomes" id="UP000281553">
    <property type="component" value="Unassembled WGS sequence"/>
</dbReference>
<proteinExistence type="predicted"/>
<reference evidence="1 2" key="1">
    <citation type="submission" date="2018-11" db="EMBL/GenBank/DDBJ databases">
        <authorList>
            <consortium name="Pathogen Informatics"/>
        </authorList>
    </citation>
    <scope>NUCLEOTIDE SEQUENCE [LARGE SCALE GENOMIC DNA]</scope>
</reference>
<accession>A0A3P7NIB1</accession>